<keyword evidence="3" id="KW-1185">Reference proteome</keyword>
<feature type="region of interest" description="Disordered" evidence="1">
    <location>
        <begin position="16"/>
        <end position="47"/>
    </location>
</feature>
<reference evidence="3" key="1">
    <citation type="journal article" date="2019" name="Int. J. Syst. Evol. Microbiol.">
        <title>The Global Catalogue of Microorganisms (GCM) 10K type strain sequencing project: providing services to taxonomists for standard genome sequencing and annotation.</title>
        <authorList>
            <consortium name="The Broad Institute Genomics Platform"/>
            <consortium name="The Broad Institute Genome Sequencing Center for Infectious Disease"/>
            <person name="Wu L."/>
            <person name="Ma J."/>
        </authorList>
    </citation>
    <scope>NUCLEOTIDE SEQUENCE [LARGE SCALE GENOMIC DNA]</scope>
    <source>
        <strain evidence="3">JCM 17656</strain>
    </source>
</reference>
<dbReference type="EMBL" id="BAABCE010000012">
    <property type="protein sequence ID" value="GAA3569577.1"/>
    <property type="molecule type" value="Genomic_DNA"/>
</dbReference>
<organism evidence="2 3">
    <name type="scientific">Streptomyces osmaniensis</name>
    <dbReference type="NCBI Taxonomy" id="593134"/>
    <lineage>
        <taxon>Bacteria</taxon>
        <taxon>Bacillati</taxon>
        <taxon>Actinomycetota</taxon>
        <taxon>Actinomycetes</taxon>
        <taxon>Kitasatosporales</taxon>
        <taxon>Streptomycetaceae</taxon>
        <taxon>Streptomyces</taxon>
    </lineage>
</organism>
<evidence type="ECO:0000256" key="1">
    <source>
        <dbReference type="SAM" id="MobiDB-lite"/>
    </source>
</evidence>
<comment type="caution">
    <text evidence="2">The sequence shown here is derived from an EMBL/GenBank/DDBJ whole genome shotgun (WGS) entry which is preliminary data.</text>
</comment>
<sequence>MTRAFATAQGIAAASIGTAALESSPTPPPHTTNRTNEERGPGLDGAGLGFDWRCDSMAASFRAGGILNGMQLIPARLQPGLRRASAGIGRVSAGGGGAGVRPG</sequence>
<accession>A0ABP6XNM2</accession>
<gene>
    <name evidence="2" type="ORF">GCM10022295_59170</name>
</gene>
<proteinExistence type="predicted"/>
<protein>
    <submittedName>
        <fullName evidence="2">Uncharacterized protein</fullName>
    </submittedName>
</protein>
<evidence type="ECO:0000313" key="3">
    <source>
        <dbReference type="Proteomes" id="UP001500707"/>
    </source>
</evidence>
<dbReference type="Proteomes" id="UP001500707">
    <property type="component" value="Unassembled WGS sequence"/>
</dbReference>
<name>A0ABP6XNM2_9ACTN</name>
<evidence type="ECO:0000313" key="2">
    <source>
        <dbReference type="EMBL" id="GAA3569577.1"/>
    </source>
</evidence>